<proteinExistence type="predicted"/>
<dbReference type="Proteomes" id="UP000191153">
    <property type="component" value="Unassembled WGS sequence"/>
</dbReference>
<evidence type="ECO:0000256" key="1">
    <source>
        <dbReference type="SAM" id="SignalP"/>
    </source>
</evidence>
<keyword evidence="3" id="KW-0255">Endonuclease</keyword>
<dbReference type="SUPFAM" id="SSF50199">
    <property type="entry name" value="Staphylococcal nuclease"/>
    <property type="match status" value="1"/>
</dbReference>
<accession>A0A1T4PFT1</accession>
<dbReference type="SMART" id="SM00318">
    <property type="entry name" value="SNc"/>
    <property type="match status" value="1"/>
</dbReference>
<evidence type="ECO:0000259" key="2">
    <source>
        <dbReference type="PROSITE" id="PS50830"/>
    </source>
</evidence>
<dbReference type="InterPro" id="IPR016071">
    <property type="entry name" value="Staphylococal_nuclease_OB-fold"/>
</dbReference>
<dbReference type="AlphaFoldDB" id="A0A1T4PFT1"/>
<dbReference type="Gene3D" id="2.40.50.90">
    <property type="match status" value="1"/>
</dbReference>
<feature type="signal peptide" evidence="1">
    <location>
        <begin position="1"/>
        <end position="19"/>
    </location>
</feature>
<dbReference type="PROSITE" id="PS50830">
    <property type="entry name" value="TNASE_3"/>
    <property type="match status" value="1"/>
</dbReference>
<dbReference type="OrthoDB" id="9805504at2"/>
<gene>
    <name evidence="3" type="ORF">SAMN02745174_01896</name>
</gene>
<keyword evidence="1" id="KW-0732">Signal</keyword>
<organism evidence="3 4">
    <name type="scientific">Cetobacterium ceti</name>
    <dbReference type="NCBI Taxonomy" id="180163"/>
    <lineage>
        <taxon>Bacteria</taxon>
        <taxon>Fusobacteriati</taxon>
        <taxon>Fusobacteriota</taxon>
        <taxon>Fusobacteriia</taxon>
        <taxon>Fusobacteriales</taxon>
        <taxon>Fusobacteriaceae</taxon>
        <taxon>Cetobacterium</taxon>
    </lineage>
</organism>
<feature type="domain" description="TNase-like" evidence="2">
    <location>
        <begin position="18"/>
        <end position="139"/>
    </location>
</feature>
<feature type="chain" id="PRO_5012052289" evidence="1">
    <location>
        <begin position="20"/>
        <end position="158"/>
    </location>
</feature>
<dbReference type="EMBL" id="FUWX01000014">
    <property type="protein sequence ID" value="SJZ90231.1"/>
    <property type="molecule type" value="Genomic_DNA"/>
</dbReference>
<evidence type="ECO:0000313" key="4">
    <source>
        <dbReference type="Proteomes" id="UP000191153"/>
    </source>
</evidence>
<keyword evidence="3" id="KW-0540">Nuclease</keyword>
<sequence length="158" mass="18567">MKKIFLLLMILLMSTYTFALEGKVIKVADGDTITILDHHKKVKVRFYGIDAPEKTQEYGMKSKDILDHLLYGKYVNIDVKDIDQYGRTVGIVYYKHKNINVEMVKNGNAWWYKRYSKDNMELAAAEIYAKQEKKGLWEGKNPIAPWKYRKLKKDKVNI</sequence>
<dbReference type="PANTHER" id="PTHR12302">
    <property type="entry name" value="EBNA2 BINDING PROTEIN P100"/>
    <property type="match status" value="1"/>
</dbReference>
<keyword evidence="3" id="KW-0378">Hydrolase</keyword>
<dbReference type="STRING" id="180163.SAMN02745174_01896"/>
<dbReference type="InterPro" id="IPR035437">
    <property type="entry name" value="SNase_OB-fold_sf"/>
</dbReference>
<evidence type="ECO:0000313" key="3">
    <source>
        <dbReference type="EMBL" id="SJZ90231.1"/>
    </source>
</evidence>
<protein>
    <submittedName>
        <fullName evidence="3">Endonuclease YncB, thermonuclease family</fullName>
    </submittedName>
</protein>
<keyword evidence="4" id="KW-1185">Reference proteome</keyword>
<dbReference type="Pfam" id="PF00565">
    <property type="entry name" value="SNase"/>
    <property type="match status" value="1"/>
</dbReference>
<dbReference type="PANTHER" id="PTHR12302:SF26">
    <property type="entry name" value="BLR1266 PROTEIN"/>
    <property type="match status" value="1"/>
</dbReference>
<reference evidence="3 4" key="1">
    <citation type="submission" date="2017-02" db="EMBL/GenBank/DDBJ databases">
        <authorList>
            <person name="Peterson S.W."/>
        </authorList>
    </citation>
    <scope>NUCLEOTIDE SEQUENCE [LARGE SCALE GENOMIC DNA]</scope>
    <source>
        <strain evidence="3 4">ATCC 700028</strain>
    </source>
</reference>
<name>A0A1T4PFT1_9FUSO</name>
<dbReference type="RefSeq" id="WP_078694361.1">
    <property type="nucleotide sequence ID" value="NZ_FUWX01000014.1"/>
</dbReference>
<dbReference type="GO" id="GO:0004519">
    <property type="term" value="F:endonuclease activity"/>
    <property type="evidence" value="ECO:0007669"/>
    <property type="project" value="UniProtKB-KW"/>
</dbReference>